<evidence type="ECO:0000256" key="2">
    <source>
        <dbReference type="SAM" id="MobiDB-lite"/>
    </source>
</evidence>
<evidence type="ECO:0000256" key="1">
    <source>
        <dbReference type="PROSITE-ProRule" id="PRU00221"/>
    </source>
</evidence>
<dbReference type="PANTHER" id="PTHR19855">
    <property type="entry name" value="WD40 REPEAT PROTEIN 12, 37"/>
    <property type="match status" value="1"/>
</dbReference>
<dbReference type="PANTHER" id="PTHR19855:SF16">
    <property type="entry name" value="F-BOX AND WD REPEAT DOMAIN CONTAINING 8"/>
    <property type="match status" value="1"/>
</dbReference>
<reference evidence="4 5" key="1">
    <citation type="journal article" date="2021" name="Elife">
        <title>Chloroplast acquisition without the gene transfer in kleptoplastic sea slugs, Plakobranchus ocellatus.</title>
        <authorList>
            <person name="Maeda T."/>
            <person name="Takahashi S."/>
            <person name="Yoshida T."/>
            <person name="Shimamura S."/>
            <person name="Takaki Y."/>
            <person name="Nagai Y."/>
            <person name="Toyoda A."/>
            <person name="Suzuki Y."/>
            <person name="Arimoto A."/>
            <person name="Ishii H."/>
            <person name="Satoh N."/>
            <person name="Nishiyama T."/>
            <person name="Hasebe M."/>
            <person name="Maruyama T."/>
            <person name="Minagawa J."/>
            <person name="Obokata J."/>
            <person name="Shigenobu S."/>
        </authorList>
    </citation>
    <scope>NUCLEOTIDE SEQUENCE [LARGE SCALE GENOMIC DNA]</scope>
</reference>
<dbReference type="Pfam" id="PF00400">
    <property type="entry name" value="WD40"/>
    <property type="match status" value="1"/>
</dbReference>
<dbReference type="SMART" id="SM00256">
    <property type="entry name" value="FBOX"/>
    <property type="match status" value="1"/>
</dbReference>
<dbReference type="InterPro" id="IPR001810">
    <property type="entry name" value="F-box_dom"/>
</dbReference>
<evidence type="ECO:0000313" key="4">
    <source>
        <dbReference type="EMBL" id="GFS02288.1"/>
    </source>
</evidence>
<dbReference type="SUPFAM" id="SSF50998">
    <property type="entry name" value="Quinoprotein alcohol dehydrogenase-like"/>
    <property type="match status" value="1"/>
</dbReference>
<dbReference type="SUPFAM" id="SSF81383">
    <property type="entry name" value="F-box domain"/>
    <property type="match status" value="1"/>
</dbReference>
<evidence type="ECO:0000313" key="5">
    <source>
        <dbReference type="Proteomes" id="UP000762676"/>
    </source>
</evidence>
<comment type="caution">
    <text evidence="4">The sequence shown here is derived from an EMBL/GenBank/DDBJ whole genome shotgun (WGS) entry which is preliminary data.</text>
</comment>
<keyword evidence="1" id="KW-0853">WD repeat</keyword>
<feature type="domain" description="F-box" evidence="3">
    <location>
        <begin position="192"/>
        <end position="238"/>
    </location>
</feature>
<dbReference type="Gene3D" id="2.130.10.10">
    <property type="entry name" value="YVTN repeat-like/Quinoprotein amine dehydrogenase"/>
    <property type="match status" value="2"/>
</dbReference>
<gene>
    <name evidence="4" type="ORF">ElyMa_002860500</name>
</gene>
<name>A0AAV4HY59_9GAST</name>
<dbReference type="PROSITE" id="PS50181">
    <property type="entry name" value="FBOX"/>
    <property type="match status" value="1"/>
</dbReference>
<dbReference type="InterPro" id="IPR015943">
    <property type="entry name" value="WD40/YVTN_repeat-like_dom_sf"/>
</dbReference>
<organism evidence="4 5">
    <name type="scientific">Elysia marginata</name>
    <dbReference type="NCBI Taxonomy" id="1093978"/>
    <lineage>
        <taxon>Eukaryota</taxon>
        <taxon>Metazoa</taxon>
        <taxon>Spiralia</taxon>
        <taxon>Lophotrochozoa</taxon>
        <taxon>Mollusca</taxon>
        <taxon>Gastropoda</taxon>
        <taxon>Heterobranchia</taxon>
        <taxon>Euthyneura</taxon>
        <taxon>Panpulmonata</taxon>
        <taxon>Sacoglossa</taxon>
        <taxon>Placobranchoidea</taxon>
        <taxon>Plakobranchidae</taxon>
        <taxon>Elysia</taxon>
    </lineage>
</organism>
<proteinExistence type="predicted"/>
<dbReference type="AlphaFoldDB" id="A0AAV4HY59"/>
<feature type="region of interest" description="Disordered" evidence="2">
    <location>
        <begin position="146"/>
        <end position="168"/>
    </location>
</feature>
<protein>
    <submittedName>
        <fullName evidence="4">F-box/WD repeat-containing protein 8</fullName>
    </submittedName>
</protein>
<accession>A0AAV4HY59</accession>
<keyword evidence="5" id="KW-1185">Reference proteome</keyword>
<dbReference type="PROSITE" id="PS50082">
    <property type="entry name" value="WD_REPEATS_2"/>
    <property type="match status" value="1"/>
</dbReference>
<feature type="region of interest" description="Disordered" evidence="2">
    <location>
        <begin position="1"/>
        <end position="61"/>
    </location>
</feature>
<dbReference type="EMBL" id="BMAT01005910">
    <property type="protein sequence ID" value="GFS02288.1"/>
    <property type="molecule type" value="Genomic_DNA"/>
</dbReference>
<feature type="compositionally biased region" description="Basic and acidic residues" evidence="2">
    <location>
        <begin position="9"/>
        <end position="23"/>
    </location>
</feature>
<feature type="non-terminal residue" evidence="4">
    <location>
        <position position="666"/>
    </location>
</feature>
<evidence type="ECO:0000259" key="3">
    <source>
        <dbReference type="PROSITE" id="PS50181"/>
    </source>
</evidence>
<dbReference type="Proteomes" id="UP000762676">
    <property type="component" value="Unassembled WGS sequence"/>
</dbReference>
<dbReference type="InterPro" id="IPR001680">
    <property type="entry name" value="WD40_rpt"/>
</dbReference>
<sequence length="666" mass="74084">MSEKNPNSDLEKFRQQWKKELNDKLNLPHTTNSSGPSTSKKAVGGTETPTHKVDQLSDYSLSLPPAGAGHALVPLQDDNSLDGFEINTFKPRHEASDTATEYYPFKILTQFLNEAPKRLASKNTKEVLKASSATLSKKRYFQEIEGQSSKKSKEDSGSIDESSENRSLGIKEEPKQMLDLFIADLDDINEIPFFDTSVPREVALKIFQHLDMKSLCMCSQVSRSWRSLADDELLWFEIFLQLGLGGMDPNMHVSDGSDWKGRVRRLTEEKQLLDANWKARTGKPYQLNYAQGRVLCAVHSHGSTIVAGYTSCNVRSWDTLTGDSCTYNASNTALVLDEDTDDGVLCRMENWVQQLKTSERYTAASFAHGFVDVWSSDAGTEPIYTLPFNTRNVNSLALSDIGTDARDGGGNASVVAAAQGTRVQALYVTKQHGQVVADFDMPEKVSQVSWLTHASGQSANLMITSPNTVNLRKVDLPEERILSKRAEPVGMTEIHNVYWAPITAVSLRPCLSDVAVGFSVYAGASTQIKVNVYDLSSLHLTASLTGHTWVISTMHLPENVPKQLITGSGDRKIRLYDLRSGTFPMLTLAGHSAKVTCVEMDSWKIVSADEAGFVFVWDQRMARKLWDVHNRHPVEYCHSEERLLVIGNIPYQKFPKSDEFDKVSAL</sequence>
<dbReference type="InterPro" id="IPR011047">
    <property type="entry name" value="Quinoprotein_ADH-like_sf"/>
</dbReference>
<dbReference type="SMART" id="SM00320">
    <property type="entry name" value="WD40"/>
    <property type="match status" value="3"/>
</dbReference>
<feature type="compositionally biased region" description="Polar residues" evidence="2">
    <location>
        <begin position="28"/>
        <end position="40"/>
    </location>
</feature>
<dbReference type="InterPro" id="IPR036047">
    <property type="entry name" value="F-box-like_dom_sf"/>
</dbReference>
<dbReference type="Gene3D" id="1.20.1280.50">
    <property type="match status" value="1"/>
</dbReference>
<feature type="repeat" description="WD" evidence="1">
    <location>
        <begin position="544"/>
        <end position="586"/>
    </location>
</feature>
<dbReference type="Pfam" id="PF12937">
    <property type="entry name" value="F-box-like"/>
    <property type="match status" value="1"/>
</dbReference>